<dbReference type="AlphaFoldDB" id="A0A4R2KDZ5"/>
<dbReference type="Pfam" id="PF00255">
    <property type="entry name" value="GSHPx"/>
    <property type="match status" value="1"/>
</dbReference>
<keyword evidence="9" id="KW-1185">Reference proteome</keyword>
<sequence length="175" mass="18751">MRLLAPFLSLALTVSVPSAAAAQGFSFASIDGGEIALDAFRGRPVLVVNTASQCGFTGQYEGLQALHEKYGPKGLVVLAVPSDDFNQELASAEKVKEFCDVNFGLTLPMTEITHVKGAAAHPFYRWVKAETGFVPGWNFNKVLLGPDGRVVATWGSFTKPTSPKLTGRIKALLPR</sequence>
<dbReference type="PANTHER" id="PTHR11592">
    <property type="entry name" value="GLUTATHIONE PEROXIDASE"/>
    <property type="match status" value="1"/>
</dbReference>
<evidence type="ECO:0000256" key="6">
    <source>
        <dbReference type="SAM" id="SignalP"/>
    </source>
</evidence>
<accession>A0A4R2KDZ5</accession>
<dbReference type="PROSITE" id="PS51352">
    <property type="entry name" value="THIOREDOXIN_2"/>
    <property type="match status" value="1"/>
</dbReference>
<feature type="signal peptide" evidence="6">
    <location>
        <begin position="1"/>
        <end position="21"/>
    </location>
</feature>
<dbReference type="PROSITE" id="PS51355">
    <property type="entry name" value="GLUTATHIONE_PEROXID_3"/>
    <property type="match status" value="1"/>
</dbReference>
<dbReference type="CDD" id="cd00340">
    <property type="entry name" value="GSH_Peroxidase"/>
    <property type="match status" value="1"/>
</dbReference>
<dbReference type="PROSITE" id="PS00460">
    <property type="entry name" value="GLUTATHIONE_PEROXID_1"/>
    <property type="match status" value="1"/>
</dbReference>
<keyword evidence="6" id="KW-0732">Signal</keyword>
<evidence type="ECO:0000256" key="4">
    <source>
        <dbReference type="PIRSR" id="PIRSR000303-1"/>
    </source>
</evidence>
<dbReference type="OrthoDB" id="9785502at2"/>
<organism evidence="8 9">
    <name type="scientific">Rhodovulum euryhalinum</name>
    <dbReference type="NCBI Taxonomy" id="35805"/>
    <lineage>
        <taxon>Bacteria</taxon>
        <taxon>Pseudomonadati</taxon>
        <taxon>Pseudomonadota</taxon>
        <taxon>Alphaproteobacteria</taxon>
        <taxon>Rhodobacterales</taxon>
        <taxon>Paracoccaceae</taxon>
        <taxon>Rhodovulum</taxon>
    </lineage>
</organism>
<reference evidence="8 9" key="1">
    <citation type="submission" date="2019-03" db="EMBL/GenBank/DDBJ databases">
        <title>Genomic Encyclopedia of Type Strains, Phase IV (KMG-IV): sequencing the most valuable type-strain genomes for metagenomic binning, comparative biology and taxonomic classification.</title>
        <authorList>
            <person name="Goeker M."/>
        </authorList>
    </citation>
    <scope>NUCLEOTIDE SEQUENCE [LARGE SCALE GENOMIC DNA]</scope>
    <source>
        <strain evidence="8 9">DSM 4868</strain>
    </source>
</reference>
<feature type="domain" description="Thioredoxin" evidence="7">
    <location>
        <begin position="16"/>
        <end position="174"/>
    </location>
</feature>
<dbReference type="RefSeq" id="WP_132544351.1">
    <property type="nucleotide sequence ID" value="NZ_SLWW01000007.1"/>
</dbReference>
<evidence type="ECO:0000259" key="7">
    <source>
        <dbReference type="PROSITE" id="PS51352"/>
    </source>
</evidence>
<dbReference type="InterPro" id="IPR029759">
    <property type="entry name" value="GPX_AS"/>
</dbReference>
<dbReference type="PIRSF" id="PIRSF000303">
    <property type="entry name" value="Glutathion_perox"/>
    <property type="match status" value="1"/>
</dbReference>
<feature type="chain" id="PRO_5020710575" description="Glutathione peroxidase" evidence="6">
    <location>
        <begin position="22"/>
        <end position="175"/>
    </location>
</feature>
<keyword evidence="2 5" id="KW-0575">Peroxidase</keyword>
<feature type="active site" evidence="4">
    <location>
        <position position="54"/>
    </location>
</feature>
<dbReference type="GO" id="GO:0004601">
    <property type="term" value="F:peroxidase activity"/>
    <property type="evidence" value="ECO:0007669"/>
    <property type="project" value="UniProtKB-KW"/>
</dbReference>
<dbReference type="GO" id="GO:0034599">
    <property type="term" value="P:cellular response to oxidative stress"/>
    <property type="evidence" value="ECO:0007669"/>
    <property type="project" value="TreeGrafter"/>
</dbReference>
<comment type="similarity">
    <text evidence="1 5">Belongs to the glutathione peroxidase family.</text>
</comment>
<evidence type="ECO:0000256" key="3">
    <source>
        <dbReference type="ARBA" id="ARBA00023002"/>
    </source>
</evidence>
<dbReference type="PANTHER" id="PTHR11592:SF78">
    <property type="entry name" value="GLUTATHIONE PEROXIDASE"/>
    <property type="match status" value="1"/>
</dbReference>
<dbReference type="EMBL" id="SLWW01000007">
    <property type="protein sequence ID" value="TCO71194.1"/>
    <property type="molecule type" value="Genomic_DNA"/>
</dbReference>
<evidence type="ECO:0000256" key="2">
    <source>
        <dbReference type="ARBA" id="ARBA00022559"/>
    </source>
</evidence>
<protein>
    <recommendedName>
        <fullName evidence="5">Glutathione peroxidase</fullName>
    </recommendedName>
</protein>
<comment type="caution">
    <text evidence="8">The sequence shown here is derived from an EMBL/GenBank/DDBJ whole genome shotgun (WGS) entry which is preliminary data.</text>
</comment>
<dbReference type="Gene3D" id="3.40.30.10">
    <property type="entry name" value="Glutaredoxin"/>
    <property type="match status" value="1"/>
</dbReference>
<dbReference type="Proteomes" id="UP000295142">
    <property type="component" value="Unassembled WGS sequence"/>
</dbReference>
<name>A0A4R2KDZ5_9RHOB</name>
<evidence type="ECO:0000313" key="9">
    <source>
        <dbReference type="Proteomes" id="UP000295142"/>
    </source>
</evidence>
<dbReference type="InterPro" id="IPR000889">
    <property type="entry name" value="Glutathione_peroxidase"/>
</dbReference>
<dbReference type="PRINTS" id="PR01011">
    <property type="entry name" value="GLUTPROXDASE"/>
</dbReference>
<evidence type="ECO:0000256" key="5">
    <source>
        <dbReference type="RuleBase" id="RU000499"/>
    </source>
</evidence>
<evidence type="ECO:0000256" key="1">
    <source>
        <dbReference type="ARBA" id="ARBA00006926"/>
    </source>
</evidence>
<dbReference type="InterPro" id="IPR013766">
    <property type="entry name" value="Thioredoxin_domain"/>
</dbReference>
<evidence type="ECO:0000313" key="8">
    <source>
        <dbReference type="EMBL" id="TCO71194.1"/>
    </source>
</evidence>
<dbReference type="InterPro" id="IPR036249">
    <property type="entry name" value="Thioredoxin-like_sf"/>
</dbReference>
<dbReference type="SUPFAM" id="SSF52833">
    <property type="entry name" value="Thioredoxin-like"/>
    <property type="match status" value="1"/>
</dbReference>
<gene>
    <name evidence="8" type="ORF">EV655_10787</name>
</gene>
<proteinExistence type="inferred from homology"/>
<keyword evidence="3 5" id="KW-0560">Oxidoreductase</keyword>